<comment type="caution">
    <text evidence="2">The sequence shown here is derived from an EMBL/GenBank/DDBJ whole genome shotgun (WGS) entry which is preliminary data.</text>
</comment>
<reference evidence="2 3" key="1">
    <citation type="submission" date="2018-08" db="EMBL/GenBank/DDBJ databases">
        <title>Genomic investigation of the strawberry pathogen Phytophthora fragariae indicates pathogenicity is determined by transcriptional variation in three key races.</title>
        <authorList>
            <person name="Adams T.M."/>
            <person name="Armitage A.D."/>
            <person name="Sobczyk M.K."/>
            <person name="Bates H.J."/>
            <person name="Dunwell J.M."/>
            <person name="Nellist C.F."/>
            <person name="Harrison R.J."/>
        </authorList>
    </citation>
    <scope>NUCLEOTIDE SEQUENCE [LARGE SCALE GENOMIC DNA]</scope>
    <source>
        <strain evidence="2 3">SCRP333</strain>
    </source>
</reference>
<keyword evidence="3" id="KW-1185">Reference proteome</keyword>
<evidence type="ECO:0000259" key="1">
    <source>
        <dbReference type="Pfam" id="PF13843"/>
    </source>
</evidence>
<dbReference type="Pfam" id="PF13843">
    <property type="entry name" value="DDE_Tnp_1_7"/>
    <property type="match status" value="1"/>
</dbReference>
<evidence type="ECO:0000313" key="2">
    <source>
        <dbReference type="EMBL" id="KAE9269772.1"/>
    </source>
</evidence>
<name>A0A6A4B6F4_9STRA</name>
<evidence type="ECO:0000313" key="3">
    <source>
        <dbReference type="Proteomes" id="UP000434957"/>
    </source>
</evidence>
<dbReference type="InterPro" id="IPR029526">
    <property type="entry name" value="PGBD"/>
</dbReference>
<proteinExistence type="predicted"/>
<organism evidence="2 3">
    <name type="scientific">Phytophthora rubi</name>
    <dbReference type="NCBI Taxonomy" id="129364"/>
    <lineage>
        <taxon>Eukaryota</taxon>
        <taxon>Sar</taxon>
        <taxon>Stramenopiles</taxon>
        <taxon>Oomycota</taxon>
        <taxon>Peronosporomycetes</taxon>
        <taxon>Peronosporales</taxon>
        <taxon>Peronosporaceae</taxon>
        <taxon>Phytophthora</taxon>
    </lineage>
</organism>
<protein>
    <recommendedName>
        <fullName evidence="1">PiggyBac transposable element-derived protein domain-containing protein</fullName>
    </recommendedName>
</protein>
<feature type="domain" description="PiggyBac transposable element-derived protein" evidence="1">
    <location>
        <begin position="1"/>
        <end position="302"/>
    </location>
</feature>
<sequence length="366" mass="42042">MSKNRFFHIMGYMHFSNNKSPKASTDRAWKIRPVVDVLQRTFARGYRVPPVISFDEATLPSRSRYNPTRQFNKDKPHKWGTKVFVAACAKTAYCMIIEVYCGAKAHLRTPIAKDNNSGEAAVLRNVNALCPPSPTSPWRLVITDRFYTSVKLALELLHRRVYLTGTIQTDRSGYAKNVITKKKTRTVNKQNVMVPPQGTTKFAENKQFPQLTAVMWMDRLPVHMLSTGGSRRSSTVMRRVHGEMKAVPAPELVRDYHRWMGGVDVHDQLRMQRYSVQLAYKTRKYYKTLFRGLFDMALVNAFIVHRYYRKVNNKRPPKHFAFLETLMEQLLAIDSVEAFATIEVTSYKCAGANSGVSSERWIYAAT</sequence>
<dbReference type="PANTHER" id="PTHR46599:SF3">
    <property type="entry name" value="PIGGYBAC TRANSPOSABLE ELEMENT-DERIVED PROTEIN 4"/>
    <property type="match status" value="1"/>
</dbReference>
<gene>
    <name evidence="2" type="ORF">PR003_g31045</name>
</gene>
<dbReference type="EMBL" id="QXFT01006198">
    <property type="protein sequence ID" value="KAE9269772.1"/>
    <property type="molecule type" value="Genomic_DNA"/>
</dbReference>
<dbReference type="AlphaFoldDB" id="A0A6A4B6F4"/>
<accession>A0A6A4B6F4</accession>
<dbReference type="Proteomes" id="UP000434957">
    <property type="component" value="Unassembled WGS sequence"/>
</dbReference>
<dbReference type="PANTHER" id="PTHR46599">
    <property type="entry name" value="PIGGYBAC TRANSPOSABLE ELEMENT-DERIVED PROTEIN 4"/>
    <property type="match status" value="1"/>
</dbReference>